<dbReference type="InterPro" id="IPR050587">
    <property type="entry name" value="GNT1/Glycosyltrans_8"/>
</dbReference>
<evidence type="ECO:0000256" key="2">
    <source>
        <dbReference type="ARBA" id="ARBA00022679"/>
    </source>
</evidence>
<gene>
    <name evidence="5" type="ORF">RHSIM_Rhsim05G0129900</name>
</gene>
<dbReference type="GO" id="GO:0016757">
    <property type="term" value="F:glycosyltransferase activity"/>
    <property type="evidence" value="ECO:0007669"/>
    <property type="project" value="UniProtKB-KW"/>
</dbReference>
<dbReference type="PANTHER" id="PTHR11183">
    <property type="entry name" value="GLYCOGENIN SUBFAMILY MEMBER"/>
    <property type="match status" value="1"/>
</dbReference>
<evidence type="ECO:0000256" key="4">
    <source>
        <dbReference type="RuleBase" id="RU362027"/>
    </source>
</evidence>
<dbReference type="InterPro" id="IPR002495">
    <property type="entry name" value="Glyco_trans_8"/>
</dbReference>
<dbReference type="Pfam" id="PF01501">
    <property type="entry name" value="Glyco_transf_8"/>
    <property type="match status" value="1"/>
</dbReference>
<keyword evidence="2" id="KW-0808">Transferase</keyword>
<dbReference type="EC" id="2.4.1.-" evidence="4"/>
<evidence type="ECO:0000256" key="3">
    <source>
        <dbReference type="ARBA" id="ARBA00023211"/>
    </source>
</evidence>
<sequence length="183" mass="21223">MDRDIQVYDNIDHLFDLPDGYFHAVMDCFCEKTWSHTPQYKIGYCQQCPDKVHWPTELGPRPALYFNAGMFVYEPSLSVYDDLLTTLKITPPLPPLPIKSMMKMLKGRINFSFFDQGSKPWRYTGKEEHMDWKDIKTLVKKWRDIYNDESLDYNAAIDGEIDKFVAVLLEDGVAHFVTAPSAA</sequence>
<comment type="similarity">
    <text evidence="4">Belongs to the glycosyltransferase 8 family.</text>
</comment>
<organism evidence="5 6">
    <name type="scientific">Rhododendron simsii</name>
    <name type="common">Sims's rhododendron</name>
    <dbReference type="NCBI Taxonomy" id="118357"/>
    <lineage>
        <taxon>Eukaryota</taxon>
        <taxon>Viridiplantae</taxon>
        <taxon>Streptophyta</taxon>
        <taxon>Embryophyta</taxon>
        <taxon>Tracheophyta</taxon>
        <taxon>Spermatophyta</taxon>
        <taxon>Magnoliopsida</taxon>
        <taxon>eudicotyledons</taxon>
        <taxon>Gunneridae</taxon>
        <taxon>Pentapetalae</taxon>
        <taxon>asterids</taxon>
        <taxon>Ericales</taxon>
        <taxon>Ericaceae</taxon>
        <taxon>Ericoideae</taxon>
        <taxon>Rhodoreae</taxon>
        <taxon>Rhododendron</taxon>
    </lineage>
</organism>
<keyword evidence="6" id="KW-1185">Reference proteome</keyword>
<evidence type="ECO:0000313" key="6">
    <source>
        <dbReference type="Proteomes" id="UP000626092"/>
    </source>
</evidence>
<dbReference type="InterPro" id="IPR029044">
    <property type="entry name" value="Nucleotide-diphossugar_trans"/>
</dbReference>
<dbReference type="OrthoDB" id="2014201at2759"/>
<evidence type="ECO:0000313" key="5">
    <source>
        <dbReference type="EMBL" id="KAF7142686.1"/>
    </source>
</evidence>
<dbReference type="Gene3D" id="3.90.550.10">
    <property type="entry name" value="Spore Coat Polysaccharide Biosynthesis Protein SpsA, Chain A"/>
    <property type="match status" value="1"/>
</dbReference>
<dbReference type="Proteomes" id="UP000626092">
    <property type="component" value="Unassembled WGS sequence"/>
</dbReference>
<keyword evidence="1" id="KW-0328">Glycosyltransferase</keyword>
<protein>
    <recommendedName>
        <fullName evidence="4">Hexosyltransferase</fullName>
        <ecNumber evidence="4">2.4.1.-</ecNumber>
    </recommendedName>
</protein>
<evidence type="ECO:0000256" key="1">
    <source>
        <dbReference type="ARBA" id="ARBA00022676"/>
    </source>
</evidence>
<name>A0A834H0U2_RHOSS</name>
<dbReference type="AlphaFoldDB" id="A0A834H0U2"/>
<comment type="caution">
    <text evidence="5">The sequence shown here is derived from an EMBL/GenBank/DDBJ whole genome shotgun (WGS) entry which is preliminary data.</text>
</comment>
<proteinExistence type="inferred from homology"/>
<keyword evidence="3" id="KW-0464">Manganese</keyword>
<reference evidence="5" key="1">
    <citation type="submission" date="2019-11" db="EMBL/GenBank/DDBJ databases">
        <authorList>
            <person name="Liu Y."/>
            <person name="Hou J."/>
            <person name="Li T.-Q."/>
            <person name="Guan C.-H."/>
            <person name="Wu X."/>
            <person name="Wu H.-Z."/>
            <person name="Ling F."/>
            <person name="Zhang R."/>
            <person name="Shi X.-G."/>
            <person name="Ren J.-P."/>
            <person name="Chen E.-F."/>
            <person name="Sun J.-M."/>
        </authorList>
    </citation>
    <scope>NUCLEOTIDE SEQUENCE</scope>
    <source>
        <strain evidence="5">Adult_tree_wgs_1</strain>
        <tissue evidence="5">Leaves</tissue>
    </source>
</reference>
<dbReference type="SUPFAM" id="SSF53448">
    <property type="entry name" value="Nucleotide-diphospho-sugar transferases"/>
    <property type="match status" value="1"/>
</dbReference>
<dbReference type="EMBL" id="WJXA01000005">
    <property type="protein sequence ID" value="KAF7142686.1"/>
    <property type="molecule type" value="Genomic_DNA"/>
</dbReference>
<accession>A0A834H0U2</accession>